<gene>
    <name evidence="9" type="ORF">IRI77_00135</name>
</gene>
<feature type="domain" description="TonB-dependent transporter Oar-like beta-barrel" evidence="8">
    <location>
        <begin position="233"/>
        <end position="1055"/>
    </location>
</feature>
<dbReference type="PANTHER" id="PTHR30069">
    <property type="entry name" value="TONB-DEPENDENT OUTER MEMBRANE RECEPTOR"/>
    <property type="match status" value="1"/>
</dbReference>
<evidence type="ECO:0000256" key="1">
    <source>
        <dbReference type="ARBA" id="ARBA00004571"/>
    </source>
</evidence>
<dbReference type="GO" id="GO:0015344">
    <property type="term" value="F:siderophore uptake transmembrane transporter activity"/>
    <property type="evidence" value="ECO:0007669"/>
    <property type="project" value="TreeGrafter"/>
</dbReference>
<dbReference type="Gene3D" id="2.40.170.20">
    <property type="entry name" value="TonB-dependent receptor, beta-barrel domain"/>
    <property type="match status" value="1"/>
</dbReference>
<comment type="subcellular location">
    <subcellularLocation>
        <location evidence="1">Cell outer membrane</location>
        <topology evidence="1">Multi-pass membrane protein</topology>
    </subcellularLocation>
</comment>
<keyword evidence="6" id="KW-0998">Cell outer membrane</keyword>
<dbReference type="KEGG" id="pfer:IRI77_00135"/>
<dbReference type="InterPro" id="IPR036942">
    <property type="entry name" value="Beta-barrel_TonB_sf"/>
</dbReference>
<dbReference type="Pfam" id="PF13620">
    <property type="entry name" value="CarboxypepD_reg"/>
    <property type="match status" value="1"/>
</dbReference>
<evidence type="ECO:0000313" key="9">
    <source>
        <dbReference type="EMBL" id="QOY88410.1"/>
    </source>
</evidence>
<evidence type="ECO:0000256" key="3">
    <source>
        <dbReference type="ARBA" id="ARBA00022452"/>
    </source>
</evidence>
<name>A0A7S7NRJ5_PALFE</name>
<organism evidence="9 10">
    <name type="scientific">Paludibaculum fermentans</name>
    <dbReference type="NCBI Taxonomy" id="1473598"/>
    <lineage>
        <taxon>Bacteria</taxon>
        <taxon>Pseudomonadati</taxon>
        <taxon>Acidobacteriota</taxon>
        <taxon>Terriglobia</taxon>
        <taxon>Bryobacterales</taxon>
        <taxon>Bryobacteraceae</taxon>
        <taxon>Paludibaculum</taxon>
    </lineage>
</organism>
<evidence type="ECO:0000256" key="2">
    <source>
        <dbReference type="ARBA" id="ARBA00022448"/>
    </source>
</evidence>
<feature type="signal peptide" evidence="7">
    <location>
        <begin position="1"/>
        <end position="21"/>
    </location>
</feature>
<evidence type="ECO:0000256" key="5">
    <source>
        <dbReference type="ARBA" id="ARBA00023136"/>
    </source>
</evidence>
<dbReference type="Proteomes" id="UP000593892">
    <property type="component" value="Chromosome"/>
</dbReference>
<dbReference type="AlphaFoldDB" id="A0A7S7NRJ5"/>
<accession>A0A7S7NRJ5</accession>
<dbReference type="Gene3D" id="2.60.40.1120">
    <property type="entry name" value="Carboxypeptidase-like, regulatory domain"/>
    <property type="match status" value="1"/>
</dbReference>
<feature type="chain" id="PRO_5032514450" evidence="7">
    <location>
        <begin position="22"/>
        <end position="1062"/>
    </location>
</feature>
<proteinExistence type="predicted"/>
<dbReference type="EMBL" id="CP063849">
    <property type="protein sequence ID" value="QOY88410.1"/>
    <property type="molecule type" value="Genomic_DNA"/>
</dbReference>
<dbReference type="PANTHER" id="PTHR30069:SF46">
    <property type="entry name" value="OAR PROTEIN"/>
    <property type="match status" value="1"/>
</dbReference>
<dbReference type="GO" id="GO:0009279">
    <property type="term" value="C:cell outer membrane"/>
    <property type="evidence" value="ECO:0007669"/>
    <property type="project" value="UniProtKB-SubCell"/>
</dbReference>
<keyword evidence="5" id="KW-0472">Membrane</keyword>
<dbReference type="SUPFAM" id="SSF49452">
    <property type="entry name" value="Starch-binding domain-like"/>
    <property type="match status" value="1"/>
</dbReference>
<keyword evidence="4" id="KW-0812">Transmembrane</keyword>
<dbReference type="SUPFAM" id="SSF56935">
    <property type="entry name" value="Porins"/>
    <property type="match status" value="1"/>
</dbReference>
<dbReference type="GO" id="GO:0044718">
    <property type="term" value="P:siderophore transmembrane transport"/>
    <property type="evidence" value="ECO:0007669"/>
    <property type="project" value="TreeGrafter"/>
</dbReference>
<keyword evidence="3" id="KW-1134">Transmembrane beta strand</keyword>
<evidence type="ECO:0000256" key="4">
    <source>
        <dbReference type="ARBA" id="ARBA00022692"/>
    </source>
</evidence>
<keyword evidence="7" id="KW-0732">Signal</keyword>
<keyword evidence="10" id="KW-1185">Reference proteome</keyword>
<keyword evidence="9" id="KW-0675">Receptor</keyword>
<sequence length="1062" mass="114239">MLRTILILVLTAAGLSAQSITGTIVGTVTDSSGAVVLGAKVNVTSEGSGAAFITSTNNNGDYTVPNLLAGEYRVQVSQAGFRPVDVKNVTVLLNQTVRADVRLEPGSLDQRVSVTAEAPLVQSETSSISSIIDTHAVQSLPVNGRTTATFILIAPGNASDWASNPNIGGAQHWGGSKFTVDGVSTDDLGNGGGTYSYATSLATQPSLETIDEMKIESNSAKAEYSGSVAVSTITKRGSNTLHGSLFEFNRNAQLAANQFFSNAAGKARPPYNRNEFGGSVGGPVIKNRTFFFGAVEALTLRQSNVGTFSVPVQTLREGTFTTTVKDPLNGGAAFPNNQIPVNRIDSRSKTMLGFIPLPTKAGATFNYVENLPVQIGVQRYSARVDHNFNQSNMLGISLAYAKGDPYSTNLYSPSMYGNYSNAGFLTKSASLTYTRILSANMTNELRGSYFTMVNIRIGQNQDFNPASIFPGLFTPIPMGGLPTFNISGYTKVGDVGGAQPNPQITNQFGDTFSWIHGSHVTKAGIDSSFGRVSTNPSVSASVLGSFSFLARYTGNVIGDLLLGYPTSATRATATPPNVMNQNRYGFYIQDDWKVSRNLTVNAGLRYELQTQFTERGGALSNFDFGSGQMVVRTTGGGQYAPAAIAALLAAYPTVKSENVGWGSDLLLPDHKNFAPRVGVAYRPFGNNKTVVRGGYGIFYNLIPVYQGIYQLGISNTPYRLAQSFTGGATSPTISLADPFSVTPTVSANPVAYAVNRQIRNPYSQQWNLSVERVLPGEVGLRVAYLGNKGNRVLFVNSDMNLPATMSLGNLQTQRPYQPWANIYTMSPTGNMFTHQMQVEGTRRFNNGLFLQSSFNWTKTLDNVPYSGTVQNPYNTSLDRGNSEGIRRFTFYATGTYDLPFGTGKKFANWDNPMKYVVSGWRLASVVQLRSGAPFSVTFTPTLGGWYANRANVASSDFYGSDQSIAHWFNPAAFTAPANFTFGNSARNMLFGPGSKSIDASLTKITAITERFKTEFRAEFFNVPNTPSFGLPATDITVPSTVGIISSTTVDARTVQFGLKLLF</sequence>
<keyword evidence="2" id="KW-0813">Transport</keyword>
<dbReference type="GO" id="GO:0030246">
    <property type="term" value="F:carbohydrate binding"/>
    <property type="evidence" value="ECO:0007669"/>
    <property type="project" value="InterPro"/>
</dbReference>
<evidence type="ECO:0000313" key="10">
    <source>
        <dbReference type="Proteomes" id="UP000593892"/>
    </source>
</evidence>
<evidence type="ECO:0000256" key="6">
    <source>
        <dbReference type="ARBA" id="ARBA00023237"/>
    </source>
</evidence>
<evidence type="ECO:0000259" key="8">
    <source>
        <dbReference type="Pfam" id="PF25183"/>
    </source>
</evidence>
<dbReference type="InterPro" id="IPR013784">
    <property type="entry name" value="Carb-bd-like_fold"/>
</dbReference>
<dbReference type="InterPro" id="IPR057601">
    <property type="entry name" value="Oar-like_b-barrel"/>
</dbReference>
<evidence type="ECO:0000256" key="7">
    <source>
        <dbReference type="SAM" id="SignalP"/>
    </source>
</evidence>
<reference evidence="9 10" key="1">
    <citation type="submission" date="2020-10" db="EMBL/GenBank/DDBJ databases">
        <title>Complete genome sequence of Paludibaculum fermentans P105T, a facultatively anaerobic acidobacterium capable of dissimilatory Fe(III) reduction.</title>
        <authorList>
            <person name="Dedysh S.N."/>
            <person name="Beletsky A.V."/>
            <person name="Kulichevskaya I.S."/>
            <person name="Mardanov A.V."/>
            <person name="Ravin N.V."/>
        </authorList>
    </citation>
    <scope>NUCLEOTIDE SEQUENCE [LARGE SCALE GENOMIC DNA]</scope>
    <source>
        <strain evidence="9 10">P105</strain>
    </source>
</reference>
<dbReference type="Pfam" id="PF25183">
    <property type="entry name" value="OMP_b-brl_4"/>
    <property type="match status" value="1"/>
</dbReference>
<protein>
    <submittedName>
        <fullName evidence="9">TonB-dependent receptor</fullName>
    </submittedName>
</protein>
<dbReference type="InterPro" id="IPR039426">
    <property type="entry name" value="TonB-dep_rcpt-like"/>
</dbReference>
<dbReference type="RefSeq" id="WP_194450072.1">
    <property type="nucleotide sequence ID" value="NZ_CP063849.1"/>
</dbReference>